<dbReference type="AlphaFoldDB" id="A0A6S6VIU1"/>
<feature type="region of interest" description="Disordered" evidence="1">
    <location>
        <begin position="458"/>
        <end position="538"/>
    </location>
</feature>
<gene>
    <name evidence="2" type="ORF">PTTW11_01801</name>
</gene>
<feature type="compositionally biased region" description="Low complexity" evidence="1">
    <location>
        <begin position="525"/>
        <end position="538"/>
    </location>
</feature>
<feature type="compositionally biased region" description="Polar residues" evidence="1">
    <location>
        <begin position="586"/>
        <end position="597"/>
    </location>
</feature>
<evidence type="ECO:0000313" key="3">
    <source>
        <dbReference type="Proteomes" id="UP000472372"/>
    </source>
</evidence>
<evidence type="ECO:0000256" key="1">
    <source>
        <dbReference type="SAM" id="MobiDB-lite"/>
    </source>
</evidence>
<dbReference type="EMBL" id="HG992978">
    <property type="protein sequence ID" value="CAE7009185.1"/>
    <property type="molecule type" value="Genomic_DNA"/>
</dbReference>
<protein>
    <submittedName>
        <fullName evidence="2">Uncharacterized protein</fullName>
    </submittedName>
</protein>
<feature type="region of interest" description="Disordered" evidence="1">
    <location>
        <begin position="1"/>
        <end position="80"/>
    </location>
</feature>
<feature type="compositionally biased region" description="Basic and acidic residues" evidence="1">
    <location>
        <begin position="35"/>
        <end position="63"/>
    </location>
</feature>
<feature type="compositionally biased region" description="Polar residues" evidence="1">
    <location>
        <begin position="471"/>
        <end position="488"/>
    </location>
</feature>
<proteinExistence type="predicted"/>
<accession>A0A6S6VIU1</accession>
<feature type="compositionally biased region" description="Basic and acidic residues" evidence="1">
    <location>
        <begin position="458"/>
        <end position="470"/>
    </location>
</feature>
<feature type="compositionally biased region" description="Low complexity" evidence="1">
    <location>
        <begin position="64"/>
        <end position="78"/>
    </location>
</feature>
<feature type="region of interest" description="Disordered" evidence="1">
    <location>
        <begin position="586"/>
        <end position="618"/>
    </location>
</feature>
<evidence type="ECO:0000313" key="2">
    <source>
        <dbReference type="EMBL" id="CAE7009185.1"/>
    </source>
</evidence>
<name>A0A6S6VIU1_9PLEO</name>
<dbReference type="Proteomes" id="UP000472372">
    <property type="component" value="Chromosome 2"/>
</dbReference>
<reference evidence="2" key="1">
    <citation type="submission" date="2021-02" db="EMBL/GenBank/DDBJ databases">
        <authorList>
            <person name="Syme A R."/>
            <person name="Syme A R."/>
            <person name="Moolhuijzen P."/>
        </authorList>
    </citation>
    <scope>NUCLEOTIDE SEQUENCE</scope>
    <source>
        <strain evidence="2">W1-1</strain>
    </source>
</reference>
<feature type="compositionally biased region" description="Basic and acidic residues" evidence="1">
    <location>
        <begin position="599"/>
        <end position="618"/>
    </location>
</feature>
<organism evidence="2 3">
    <name type="scientific">Pyrenophora teres f. teres</name>
    <dbReference type="NCBI Taxonomy" id="97479"/>
    <lineage>
        <taxon>Eukaryota</taxon>
        <taxon>Fungi</taxon>
        <taxon>Dikarya</taxon>
        <taxon>Ascomycota</taxon>
        <taxon>Pezizomycotina</taxon>
        <taxon>Dothideomycetes</taxon>
        <taxon>Pleosporomycetidae</taxon>
        <taxon>Pleosporales</taxon>
        <taxon>Pleosporineae</taxon>
        <taxon>Pleosporaceae</taxon>
        <taxon>Pyrenophora</taxon>
    </lineage>
</organism>
<feature type="compositionally biased region" description="Basic residues" evidence="1">
    <location>
        <begin position="505"/>
        <end position="516"/>
    </location>
</feature>
<sequence>MASSPPVLPLKSHRLSPLLSDRVQKYESGEAGAMARDEGERDDGMKMSRFDGRFARDEQRKVEAQGQEQEQGGEEAVGSSTYTTCGGIYTVNDNNANNAVAGPYSSSVADSSLRPSGVPAPRPWSFVEGASDQVSVVGQSSSTHHDMESQLLVHQEYANQSMAEGQRAYITRQEMDEARSYWSSAMAKMDENDFTYPDERTISSLSNLEPTTITHPTSVAVAGVFYRNVCALNRERHKRALCIDDPDALLVEAFSTMEDEEMEEKEISWPETLERRLPSPGVFTSCTYRSKHHTVGQVARASACLVVRLQDYALTARALQYNENRMILEEALSQSGQPSASPSTYSFGTGVMTSASGESQYEEAESLCGTNLKADVQLNLIAQWELKRDIERLVALQRNINEARSRLTQYPLLSNYSIRQSKIQRMPHFERSATPTMDSESNTLLMETMMRSGTHVERARSVDWAGERSSDVPNSSVTGLRSLNSQSYIPDMEAPHTSNRQSHLSNRKPHRPHGRKSLPDTRAQSQSGPGIISPKPSSVYSNAGWTVRSEMPSQRPSSARLRLASIEEDRHHIAAQDIVRGLGSVSIRTPRSASSPVADSHRHDSVRTEERREQVRRSEVVFPSGLRYGEQCGERYPRRQNIG</sequence>